<reference evidence="2" key="1">
    <citation type="submission" date="2018-11" db="EMBL/GenBank/DDBJ databases">
        <authorList>
            <person name="Alioto T."/>
            <person name="Alioto T."/>
        </authorList>
    </citation>
    <scope>NUCLEOTIDE SEQUENCE</scope>
</reference>
<evidence type="ECO:0000256" key="1">
    <source>
        <dbReference type="SAM" id="Phobius"/>
    </source>
</evidence>
<keyword evidence="3" id="KW-1185">Reference proteome</keyword>
<keyword evidence="1" id="KW-1133">Transmembrane helix</keyword>
<gene>
    <name evidence="2" type="ORF">MGAL_10B065171</name>
</gene>
<keyword evidence="1" id="KW-0812">Transmembrane</keyword>
<name>A0A8B6H6W9_MYTGA</name>
<sequence length="459" mass="52931">KLHIQRAQRQKVIGKTQDEVPIRKTRIFKVGAIVGISVGITGTIILFLIILVIIFVCRRRSKKKKRKHLNRQQAINQRLQINKYESGSFSTSKGGCNIPFVVDEAQGEYFVPSFTKYDKDLSNRKLPEIKRCSGAEGDDNVYYEIDEDKINSSTDIDGVYQNKIKEFTDKGSYHSDKTRFEIQLGSMNKKREQLTKQQSIDQRSEIASLESSTFSTNNRENTILFANESLNTDEEQGEYFVLDPSITKNDKDLGRLDLTEIKRFSVAQGDERLYNEIDEDEIQPTTDMKDVRQKKIEVKVKCSYHGDQNMYEIPRSTKHTSKQQTRPHSVDQRTEIDIQKSPSGDKVIMSVNESLNTDEEQGEYFVLDPSVTKYDRDISNLVLPEVKRFSIAQGDEKVYNEIDEGKYESSTDIQVDHQKQIEDVRDIAIYRTDHTNHGTQLEFDNTTYHVASEIDNKSF</sequence>
<organism evidence="2 3">
    <name type="scientific">Mytilus galloprovincialis</name>
    <name type="common">Mediterranean mussel</name>
    <dbReference type="NCBI Taxonomy" id="29158"/>
    <lineage>
        <taxon>Eukaryota</taxon>
        <taxon>Metazoa</taxon>
        <taxon>Spiralia</taxon>
        <taxon>Lophotrochozoa</taxon>
        <taxon>Mollusca</taxon>
        <taxon>Bivalvia</taxon>
        <taxon>Autobranchia</taxon>
        <taxon>Pteriomorphia</taxon>
        <taxon>Mytilida</taxon>
        <taxon>Mytiloidea</taxon>
        <taxon>Mytilidae</taxon>
        <taxon>Mytilinae</taxon>
        <taxon>Mytilus</taxon>
    </lineage>
</organism>
<dbReference type="EMBL" id="UYJE01009657">
    <property type="protein sequence ID" value="VDI75393.1"/>
    <property type="molecule type" value="Genomic_DNA"/>
</dbReference>
<dbReference type="OrthoDB" id="6174170at2759"/>
<keyword evidence="1" id="KW-0472">Membrane</keyword>
<comment type="caution">
    <text evidence="2">The sequence shown here is derived from an EMBL/GenBank/DDBJ whole genome shotgun (WGS) entry which is preliminary data.</text>
</comment>
<protein>
    <submittedName>
        <fullName evidence="2">Uncharacterized protein</fullName>
    </submittedName>
</protein>
<evidence type="ECO:0000313" key="3">
    <source>
        <dbReference type="Proteomes" id="UP000596742"/>
    </source>
</evidence>
<dbReference type="Proteomes" id="UP000596742">
    <property type="component" value="Unassembled WGS sequence"/>
</dbReference>
<feature type="non-terminal residue" evidence="2">
    <location>
        <position position="459"/>
    </location>
</feature>
<feature type="transmembrane region" description="Helical" evidence="1">
    <location>
        <begin position="30"/>
        <end position="57"/>
    </location>
</feature>
<proteinExistence type="predicted"/>
<accession>A0A8B6H6W9</accession>
<dbReference type="AlphaFoldDB" id="A0A8B6H6W9"/>
<evidence type="ECO:0000313" key="2">
    <source>
        <dbReference type="EMBL" id="VDI75393.1"/>
    </source>
</evidence>